<dbReference type="EMBL" id="JAANQT010007018">
    <property type="protein sequence ID" value="KAG1289723.1"/>
    <property type="molecule type" value="Genomic_DNA"/>
</dbReference>
<accession>A0A9P6WUD3</accession>
<evidence type="ECO:0000256" key="1">
    <source>
        <dbReference type="SAM" id="MobiDB-lite"/>
    </source>
</evidence>
<evidence type="ECO:0000313" key="3">
    <source>
        <dbReference type="Proteomes" id="UP000716291"/>
    </source>
</evidence>
<proteinExistence type="predicted"/>
<dbReference type="Proteomes" id="UP000716291">
    <property type="component" value="Unassembled WGS sequence"/>
</dbReference>
<reference evidence="2" key="1">
    <citation type="journal article" date="2020" name="Microb. Genom.">
        <title>Genetic diversity of clinical and environmental Mucorales isolates obtained from an investigation of mucormycosis cases among solid organ transplant recipients.</title>
        <authorList>
            <person name="Nguyen M.H."/>
            <person name="Kaul D."/>
            <person name="Muto C."/>
            <person name="Cheng S.J."/>
            <person name="Richter R.A."/>
            <person name="Bruno V.M."/>
            <person name="Liu G."/>
            <person name="Beyhan S."/>
            <person name="Sundermann A.J."/>
            <person name="Mounaud S."/>
            <person name="Pasculle A.W."/>
            <person name="Nierman W.C."/>
            <person name="Driscoll E."/>
            <person name="Cumbie R."/>
            <person name="Clancy C.J."/>
            <person name="Dupont C.L."/>
        </authorList>
    </citation>
    <scope>NUCLEOTIDE SEQUENCE</scope>
    <source>
        <strain evidence="2">GL11</strain>
    </source>
</reference>
<keyword evidence="3" id="KW-1185">Reference proteome</keyword>
<organism evidence="2 3">
    <name type="scientific">Rhizopus oryzae</name>
    <name type="common">Mucormycosis agent</name>
    <name type="synonym">Rhizopus arrhizus var. delemar</name>
    <dbReference type="NCBI Taxonomy" id="64495"/>
    <lineage>
        <taxon>Eukaryota</taxon>
        <taxon>Fungi</taxon>
        <taxon>Fungi incertae sedis</taxon>
        <taxon>Mucoromycota</taxon>
        <taxon>Mucoromycotina</taxon>
        <taxon>Mucoromycetes</taxon>
        <taxon>Mucorales</taxon>
        <taxon>Mucorineae</taxon>
        <taxon>Rhizopodaceae</taxon>
        <taxon>Rhizopus</taxon>
    </lineage>
</organism>
<feature type="compositionally biased region" description="Basic and acidic residues" evidence="1">
    <location>
        <begin position="44"/>
        <end position="57"/>
    </location>
</feature>
<evidence type="ECO:0000313" key="2">
    <source>
        <dbReference type="EMBL" id="KAG1289723.1"/>
    </source>
</evidence>
<protein>
    <submittedName>
        <fullName evidence="2">Uncharacterized protein</fullName>
    </submittedName>
</protein>
<feature type="region of interest" description="Disordered" evidence="1">
    <location>
        <begin position="36"/>
        <end position="57"/>
    </location>
</feature>
<dbReference type="AlphaFoldDB" id="A0A9P6WUD3"/>
<gene>
    <name evidence="2" type="ORF">G6F64_014022</name>
</gene>
<name>A0A9P6WUD3_RHIOR</name>
<comment type="caution">
    <text evidence="2">The sequence shown here is derived from an EMBL/GenBank/DDBJ whole genome shotgun (WGS) entry which is preliminary data.</text>
</comment>
<sequence length="156" mass="16151">MQLQLHLGADRTCRHFADRVLLGVAGHVQMAQLGRLGGGGAHADPARQHERRQEAQAEHADQAIVVLAALAQATGVTDADGGEVVMDFLAGQAGACIGDAQHAGTGIDLHRDARGSRSATIGVEYRCLPSTVISPLRSTPARRISALGAVSAVSCM</sequence>